<dbReference type="Gene3D" id="2.60.120.1440">
    <property type="match status" value="1"/>
</dbReference>
<dbReference type="PANTHER" id="PTHR38731">
    <property type="entry name" value="LIPL45-RELATED LIPOPROTEIN-RELATED"/>
    <property type="match status" value="1"/>
</dbReference>
<dbReference type="KEGG" id="cts:Ctha_0761"/>
<dbReference type="eggNOG" id="COG4254">
    <property type="taxonomic scope" value="Bacteria"/>
</dbReference>
<evidence type="ECO:0000259" key="2">
    <source>
        <dbReference type="Pfam" id="PF04773"/>
    </source>
</evidence>
<evidence type="ECO:0000256" key="1">
    <source>
        <dbReference type="SAM" id="Phobius"/>
    </source>
</evidence>
<reference evidence="3 4" key="1">
    <citation type="submission" date="2008-06" db="EMBL/GenBank/DDBJ databases">
        <title>Complete sequence of Chloroherpeton thalassium ATCC 35110.</title>
        <authorList>
            <consortium name="US DOE Joint Genome Institute"/>
            <person name="Lucas S."/>
            <person name="Copeland A."/>
            <person name="Lapidus A."/>
            <person name="Glavina del Rio T."/>
            <person name="Dalin E."/>
            <person name="Tice H."/>
            <person name="Bruce D."/>
            <person name="Goodwin L."/>
            <person name="Pitluck S."/>
            <person name="Schmutz J."/>
            <person name="Larimer F."/>
            <person name="Land M."/>
            <person name="Hauser L."/>
            <person name="Kyrpides N."/>
            <person name="Mikhailova N."/>
            <person name="Liu Z."/>
            <person name="Li T."/>
            <person name="Zhao F."/>
            <person name="Overmann J."/>
            <person name="Bryant D.A."/>
            <person name="Richardson P."/>
        </authorList>
    </citation>
    <scope>NUCLEOTIDE SEQUENCE [LARGE SCALE GENOMIC DNA]</scope>
    <source>
        <strain evidence="4">ATCC 35110 / GB-78</strain>
    </source>
</reference>
<keyword evidence="1" id="KW-0812">Transmembrane</keyword>
<accession>B3QWB7</accession>
<organism evidence="3 4">
    <name type="scientific">Chloroherpeton thalassium (strain ATCC 35110 / GB-78)</name>
    <dbReference type="NCBI Taxonomy" id="517418"/>
    <lineage>
        <taxon>Bacteria</taxon>
        <taxon>Pseudomonadati</taxon>
        <taxon>Chlorobiota</taxon>
        <taxon>Chlorobiia</taxon>
        <taxon>Chlorobiales</taxon>
        <taxon>Chloroherpetonaceae</taxon>
        <taxon>Chloroherpeton</taxon>
    </lineage>
</organism>
<keyword evidence="1" id="KW-1133">Transmembrane helix</keyword>
<dbReference type="AlphaFoldDB" id="B3QWB7"/>
<dbReference type="HOGENOM" id="CLU_1064343_0_0_10"/>
<feature type="transmembrane region" description="Helical" evidence="1">
    <location>
        <begin position="28"/>
        <end position="48"/>
    </location>
</feature>
<dbReference type="EMBL" id="CP001100">
    <property type="protein sequence ID" value="ACF13230.1"/>
    <property type="molecule type" value="Genomic_DNA"/>
</dbReference>
<feature type="domain" description="FecR protein" evidence="2">
    <location>
        <begin position="90"/>
        <end position="177"/>
    </location>
</feature>
<keyword evidence="1" id="KW-0472">Membrane</keyword>
<name>B3QWB7_CHLT3</name>
<evidence type="ECO:0000313" key="3">
    <source>
        <dbReference type="EMBL" id="ACF13230.1"/>
    </source>
</evidence>
<sequence>MHINKLSVFQLKTKKQVKPKIEEIMKRIIPIILFLVVGAYVTYAGNFFEDEKSTTLAIVLKAIKQVDFKKDGNSDWEEAKRGQRLKGGDALKTGDLSSSILKFVDGSIVRLRQKTEVVIRGEKDGKMMNKDVAIEYGDLGFNVQKRPGEQFRFSSPTAVASIKGTEGVMLVGEDKTTLIITKSSFKIAAAFQALMGSKQSVDVGPGEKATALKNGEVIKVALTKEDQELVEKLLEASRETKDELLIKFRDADGKMKEIEIK</sequence>
<dbReference type="InterPro" id="IPR006860">
    <property type="entry name" value="FecR"/>
</dbReference>
<dbReference type="Pfam" id="PF04773">
    <property type="entry name" value="FecR"/>
    <property type="match status" value="1"/>
</dbReference>
<gene>
    <name evidence="3" type="ordered locus">Ctha_0761</name>
</gene>
<keyword evidence="4" id="KW-1185">Reference proteome</keyword>
<dbReference type="Proteomes" id="UP000001208">
    <property type="component" value="Chromosome"/>
</dbReference>
<dbReference type="PANTHER" id="PTHR38731:SF1">
    <property type="entry name" value="FECR PROTEIN DOMAIN-CONTAINING PROTEIN"/>
    <property type="match status" value="1"/>
</dbReference>
<evidence type="ECO:0000313" key="4">
    <source>
        <dbReference type="Proteomes" id="UP000001208"/>
    </source>
</evidence>
<proteinExistence type="predicted"/>
<dbReference type="STRING" id="517418.Ctha_0761"/>
<protein>
    <recommendedName>
        <fullName evidence="2">FecR protein domain-containing protein</fullName>
    </recommendedName>
</protein>